<comment type="caution">
    <text evidence="4">The sequence shown here is derived from an EMBL/GenBank/DDBJ whole genome shotgun (WGS) entry which is preliminary data.</text>
</comment>
<dbReference type="GO" id="GO:0005737">
    <property type="term" value="C:cytoplasm"/>
    <property type="evidence" value="ECO:0007669"/>
    <property type="project" value="TreeGrafter"/>
</dbReference>
<dbReference type="Gene3D" id="3.40.50.11210">
    <property type="entry name" value="Rap/Ran-GAP"/>
    <property type="match status" value="1"/>
</dbReference>
<evidence type="ECO:0000259" key="3">
    <source>
        <dbReference type="PROSITE" id="PS50085"/>
    </source>
</evidence>
<evidence type="ECO:0000313" key="5">
    <source>
        <dbReference type="Proteomes" id="UP000789570"/>
    </source>
</evidence>
<keyword evidence="5" id="KW-1185">Reference proteome</keyword>
<accession>A0A9N9FE40</accession>
<keyword evidence="1" id="KW-0343">GTPase activation</keyword>
<dbReference type="SUPFAM" id="SSF111347">
    <property type="entry name" value="Rap/Ran-GAP"/>
    <property type="match status" value="1"/>
</dbReference>
<dbReference type="AlphaFoldDB" id="A0A9N9FE40"/>
<gene>
    <name evidence="4" type="ORF">FCALED_LOCUS5021</name>
</gene>
<organism evidence="4 5">
    <name type="scientific">Funneliformis caledonium</name>
    <dbReference type="NCBI Taxonomy" id="1117310"/>
    <lineage>
        <taxon>Eukaryota</taxon>
        <taxon>Fungi</taxon>
        <taxon>Fungi incertae sedis</taxon>
        <taxon>Mucoromycota</taxon>
        <taxon>Glomeromycotina</taxon>
        <taxon>Glomeromycetes</taxon>
        <taxon>Glomerales</taxon>
        <taxon>Glomeraceae</taxon>
        <taxon>Funneliformis</taxon>
    </lineage>
</organism>
<dbReference type="InterPro" id="IPR000331">
    <property type="entry name" value="Rap/Ran_GAP_dom"/>
</dbReference>
<reference evidence="4" key="1">
    <citation type="submission" date="2021-06" db="EMBL/GenBank/DDBJ databases">
        <authorList>
            <person name="Kallberg Y."/>
            <person name="Tangrot J."/>
            <person name="Rosling A."/>
        </authorList>
    </citation>
    <scope>NUCLEOTIDE SEQUENCE</scope>
    <source>
        <strain evidence="4">UK204</strain>
    </source>
</reference>
<dbReference type="InterPro" id="IPR050989">
    <property type="entry name" value="Rap1_Ran_GAP"/>
</dbReference>
<dbReference type="PROSITE" id="PS50085">
    <property type="entry name" value="RAPGAP"/>
    <property type="match status" value="1"/>
</dbReference>
<evidence type="ECO:0000256" key="2">
    <source>
        <dbReference type="SAM" id="MobiDB-lite"/>
    </source>
</evidence>
<dbReference type="EMBL" id="CAJVPQ010001026">
    <property type="protein sequence ID" value="CAG8527733.1"/>
    <property type="molecule type" value="Genomic_DNA"/>
</dbReference>
<feature type="domain" description="Rap-GAP" evidence="3">
    <location>
        <begin position="192"/>
        <end position="419"/>
    </location>
</feature>
<dbReference type="FunFam" id="3.40.50.11210:FF:000001">
    <property type="entry name" value="Ral GTPase-activating protein subunit alpha-1 isoform 1"/>
    <property type="match status" value="1"/>
</dbReference>
<dbReference type="GO" id="GO:0005096">
    <property type="term" value="F:GTPase activator activity"/>
    <property type="evidence" value="ECO:0007669"/>
    <property type="project" value="UniProtKB-KW"/>
</dbReference>
<dbReference type="Proteomes" id="UP000789570">
    <property type="component" value="Unassembled WGS sequence"/>
</dbReference>
<protein>
    <submittedName>
        <fullName evidence="4">6626_t:CDS:1</fullName>
    </submittedName>
</protein>
<dbReference type="OrthoDB" id="2499658at2759"/>
<proteinExistence type="predicted"/>
<dbReference type="GO" id="GO:0051056">
    <property type="term" value="P:regulation of small GTPase mediated signal transduction"/>
    <property type="evidence" value="ECO:0007669"/>
    <property type="project" value="InterPro"/>
</dbReference>
<name>A0A9N9FE40_9GLOM</name>
<sequence>MSAIHNYYPPYSPTSPTSTFVDDSEQSYGRRTSDTSISVTSTFTAASTITSQPYLPIAEKFYSPTSNAFINSPTHSEYPIEHVDVEAIWYRKYFIQKQHPTFIGITESYGTVIVSLMLDGTTINNNRDNIYWYRYILRKKESPDDRGVLAGPPPPSPLNDPPWDVLLRMISRELVQPRLKKLITTPELSEKLLALDEDRLQTTYKVGVLYCAPSQTTEEEWFSNTLTSDAFSDFLELLGTKVKLSEFGGFSGGLDTKTNETGDYSVYDDETIKNYEIMYHVSTMLPYETSNKYQITRKRHIGNDIVCIIFQDVAKPFSPSSIRSQFLHVYVIVSPVVFELDDEFGGRTSTQIGYRVEVVCKDGVPYFGPPLPDPPIFQDSTSLRKFLVATIINGQNAAWKTPKLSEPFQRARGGIIQDIANKLVPFSNEVAPPPPQPPKKLSHVELNYILKRLFVDRLKFGGVPPDMTNVKELLEKGANPNIRIPQPRPLREKGGCQHCTFCPNHNSKPISSSPSINHKLHKLPNILFATIALADDPDYIKFLINYGVETMPKDSHFPNAFVFAATHKRVETMKCLLENVPALSDPESVDSAINDTYNSAYSRNTNKNGNKLCAAYGNKLWNGISFAFKIKS</sequence>
<feature type="region of interest" description="Disordered" evidence="2">
    <location>
        <begin position="1"/>
        <end position="33"/>
    </location>
</feature>
<evidence type="ECO:0000313" key="4">
    <source>
        <dbReference type="EMBL" id="CAG8527733.1"/>
    </source>
</evidence>
<dbReference type="Pfam" id="PF02145">
    <property type="entry name" value="Rap_GAP"/>
    <property type="match status" value="1"/>
</dbReference>
<dbReference type="PANTHER" id="PTHR15711:SF22">
    <property type="entry name" value="RAP-GAP DOMAIN-CONTAINING PROTEIN"/>
    <property type="match status" value="1"/>
</dbReference>
<dbReference type="PANTHER" id="PTHR15711">
    <property type="entry name" value="RAP GTPASE-ACTIVATING PROTEIN"/>
    <property type="match status" value="1"/>
</dbReference>
<evidence type="ECO:0000256" key="1">
    <source>
        <dbReference type="ARBA" id="ARBA00022468"/>
    </source>
</evidence>
<dbReference type="SUPFAM" id="SSF48403">
    <property type="entry name" value="Ankyrin repeat"/>
    <property type="match status" value="1"/>
</dbReference>
<dbReference type="InterPro" id="IPR036770">
    <property type="entry name" value="Ankyrin_rpt-contain_sf"/>
</dbReference>
<dbReference type="InterPro" id="IPR035974">
    <property type="entry name" value="Rap/Ran-GAP_sf"/>
</dbReference>